<comment type="caution">
    <text evidence="1">The sequence shown here is derived from an EMBL/GenBank/DDBJ whole genome shotgun (WGS) entry which is preliminary data.</text>
</comment>
<keyword evidence="2" id="KW-1185">Reference proteome</keyword>
<dbReference type="Proteomes" id="UP000029577">
    <property type="component" value="Unassembled WGS sequence"/>
</dbReference>
<accession>A0A095T521</accession>
<dbReference type="AlphaFoldDB" id="A0A095T521"/>
<gene>
    <name evidence="1" type="ORF">HA49_14590</name>
</gene>
<reference evidence="1" key="1">
    <citation type="submission" date="2014-12" db="EMBL/GenBank/DDBJ databases">
        <title>The draft genome of the Tatumella morbirosei type strain, LMG23360T isolated from pineapple rot.</title>
        <authorList>
            <person name="Smits T.H."/>
            <person name="Palmer M."/>
            <person name="Venter S.N."/>
            <person name="Duffy B."/>
            <person name="Steenkamp E.T."/>
            <person name="Chan W.Y."/>
            <person name="Coutinho T.A."/>
            <person name="Coetzee M.P."/>
            <person name="De Maayer P."/>
        </authorList>
    </citation>
    <scope>NUCLEOTIDE SEQUENCE [LARGE SCALE GENOMIC DNA]</scope>
    <source>
        <strain evidence="1">LMG 23360</strain>
    </source>
</reference>
<dbReference type="EMBL" id="JPKR02000003">
    <property type="protein sequence ID" value="KGD72021.1"/>
    <property type="molecule type" value="Genomic_DNA"/>
</dbReference>
<dbReference type="RefSeq" id="WP_038021209.1">
    <property type="nucleotide sequence ID" value="NZ_JPKR02000003.1"/>
</dbReference>
<proteinExistence type="predicted"/>
<organism evidence="1 2">
    <name type="scientific">Tatumella morbirosei</name>
    <dbReference type="NCBI Taxonomy" id="642227"/>
    <lineage>
        <taxon>Bacteria</taxon>
        <taxon>Pseudomonadati</taxon>
        <taxon>Pseudomonadota</taxon>
        <taxon>Gammaproteobacteria</taxon>
        <taxon>Enterobacterales</taxon>
        <taxon>Erwiniaceae</taxon>
        <taxon>Tatumella</taxon>
    </lineage>
</organism>
<protein>
    <submittedName>
        <fullName evidence="1">Uncharacterized protein</fullName>
    </submittedName>
</protein>
<evidence type="ECO:0000313" key="1">
    <source>
        <dbReference type="EMBL" id="KGD72021.1"/>
    </source>
</evidence>
<name>A0A095T521_9GAMM</name>
<sequence>MNNLFLKLFIRPSRFFQILLSRDLSAIASYHDVPETGWRRHAFLNASQVSEEEINRFAGW</sequence>
<evidence type="ECO:0000313" key="2">
    <source>
        <dbReference type="Proteomes" id="UP000029577"/>
    </source>
</evidence>
<dbReference type="STRING" id="642227.HA49_14590"/>